<organism evidence="2 3">
    <name type="scientific">Prorocentrum cordatum</name>
    <dbReference type="NCBI Taxonomy" id="2364126"/>
    <lineage>
        <taxon>Eukaryota</taxon>
        <taxon>Sar</taxon>
        <taxon>Alveolata</taxon>
        <taxon>Dinophyceae</taxon>
        <taxon>Prorocentrales</taxon>
        <taxon>Prorocentraceae</taxon>
        <taxon>Prorocentrum</taxon>
    </lineage>
</organism>
<evidence type="ECO:0000313" key="3">
    <source>
        <dbReference type="Proteomes" id="UP001189429"/>
    </source>
</evidence>
<name>A0ABN9RZI5_9DINO</name>
<proteinExistence type="predicted"/>
<keyword evidence="3" id="KW-1185">Reference proteome</keyword>
<feature type="region of interest" description="Disordered" evidence="1">
    <location>
        <begin position="43"/>
        <end position="134"/>
    </location>
</feature>
<dbReference type="EMBL" id="CAUYUJ010008535">
    <property type="protein sequence ID" value="CAK0824215.1"/>
    <property type="molecule type" value="Genomic_DNA"/>
</dbReference>
<evidence type="ECO:0000256" key="1">
    <source>
        <dbReference type="SAM" id="MobiDB-lite"/>
    </source>
</evidence>
<sequence length="134" mass="14649">MLAKSEKQITPTFLEKAPKPAVEKALAKREEYGQQKAALLVQLEDLQSSEKQSTRTERGPQPGVGGLRPGTPTRPGGEEGRRARRSGEEGDRPGAEGAAGPAPPGREARRQDKKRSHQMERGNREDQGRESERG</sequence>
<protein>
    <submittedName>
        <fullName evidence="2">Uncharacterized protein</fullName>
    </submittedName>
</protein>
<feature type="compositionally biased region" description="Basic and acidic residues" evidence="1">
    <location>
        <begin position="16"/>
        <end position="31"/>
    </location>
</feature>
<reference evidence="2" key="1">
    <citation type="submission" date="2023-10" db="EMBL/GenBank/DDBJ databases">
        <authorList>
            <person name="Chen Y."/>
            <person name="Shah S."/>
            <person name="Dougan E. K."/>
            <person name="Thang M."/>
            <person name="Chan C."/>
        </authorList>
    </citation>
    <scope>NUCLEOTIDE SEQUENCE [LARGE SCALE GENOMIC DNA]</scope>
</reference>
<gene>
    <name evidence="2" type="ORF">PCOR1329_LOCUS24681</name>
</gene>
<accession>A0ABN9RZI5</accession>
<feature type="compositionally biased region" description="Basic and acidic residues" evidence="1">
    <location>
        <begin position="76"/>
        <end position="94"/>
    </location>
</feature>
<dbReference type="Proteomes" id="UP001189429">
    <property type="component" value="Unassembled WGS sequence"/>
</dbReference>
<comment type="caution">
    <text evidence="2">The sequence shown here is derived from an EMBL/GenBank/DDBJ whole genome shotgun (WGS) entry which is preliminary data.</text>
</comment>
<feature type="region of interest" description="Disordered" evidence="1">
    <location>
        <begin position="1"/>
        <end position="31"/>
    </location>
</feature>
<evidence type="ECO:0000313" key="2">
    <source>
        <dbReference type="EMBL" id="CAK0824215.1"/>
    </source>
</evidence>
<feature type="compositionally biased region" description="Basic and acidic residues" evidence="1">
    <location>
        <begin position="117"/>
        <end position="134"/>
    </location>
</feature>